<proteinExistence type="predicted"/>
<sequence length="55" mass="5833">MDRDDSISALHLLVSGCVTAQAILNQEELVVLLVDTFNSRNDPDSGGDAGDCVEN</sequence>
<evidence type="ECO:0000313" key="2">
    <source>
        <dbReference type="Proteomes" id="UP001196413"/>
    </source>
</evidence>
<accession>A0AAD5QZR7</accession>
<dbReference type="Proteomes" id="UP001196413">
    <property type="component" value="Unassembled WGS sequence"/>
</dbReference>
<protein>
    <submittedName>
        <fullName evidence="1">Uncharacterized protein</fullName>
    </submittedName>
</protein>
<reference evidence="1" key="1">
    <citation type="submission" date="2021-06" db="EMBL/GenBank/DDBJ databases">
        <title>Parelaphostrongylus tenuis whole genome reference sequence.</title>
        <authorList>
            <person name="Garwood T.J."/>
            <person name="Larsen P.A."/>
            <person name="Fountain-Jones N.M."/>
            <person name="Garbe J.R."/>
            <person name="Macchietto M.G."/>
            <person name="Kania S.A."/>
            <person name="Gerhold R.W."/>
            <person name="Richards J.E."/>
            <person name="Wolf T.M."/>
        </authorList>
    </citation>
    <scope>NUCLEOTIDE SEQUENCE</scope>
    <source>
        <strain evidence="1">MNPRO001-30</strain>
        <tissue evidence="1">Meninges</tissue>
    </source>
</reference>
<keyword evidence="2" id="KW-1185">Reference proteome</keyword>
<organism evidence="1 2">
    <name type="scientific">Parelaphostrongylus tenuis</name>
    <name type="common">Meningeal worm</name>
    <dbReference type="NCBI Taxonomy" id="148309"/>
    <lineage>
        <taxon>Eukaryota</taxon>
        <taxon>Metazoa</taxon>
        <taxon>Ecdysozoa</taxon>
        <taxon>Nematoda</taxon>
        <taxon>Chromadorea</taxon>
        <taxon>Rhabditida</taxon>
        <taxon>Rhabditina</taxon>
        <taxon>Rhabditomorpha</taxon>
        <taxon>Strongyloidea</taxon>
        <taxon>Metastrongylidae</taxon>
        <taxon>Parelaphostrongylus</taxon>
    </lineage>
</organism>
<dbReference type="PROSITE" id="PS51257">
    <property type="entry name" value="PROKAR_LIPOPROTEIN"/>
    <property type="match status" value="1"/>
</dbReference>
<dbReference type="EMBL" id="JAHQIW010005660">
    <property type="protein sequence ID" value="KAJ1366792.1"/>
    <property type="molecule type" value="Genomic_DNA"/>
</dbReference>
<evidence type="ECO:0000313" key="1">
    <source>
        <dbReference type="EMBL" id="KAJ1366792.1"/>
    </source>
</evidence>
<dbReference type="AlphaFoldDB" id="A0AAD5QZR7"/>
<name>A0AAD5QZR7_PARTN</name>
<gene>
    <name evidence="1" type="ORF">KIN20_027554</name>
</gene>
<comment type="caution">
    <text evidence="1">The sequence shown here is derived from an EMBL/GenBank/DDBJ whole genome shotgun (WGS) entry which is preliminary data.</text>
</comment>